<evidence type="ECO:0000256" key="1">
    <source>
        <dbReference type="SAM" id="MobiDB-lite"/>
    </source>
</evidence>
<evidence type="ECO:0000313" key="2">
    <source>
        <dbReference type="EMBL" id="EGG11469.1"/>
    </source>
</evidence>
<dbReference type="AlphaFoldDB" id="F4R8D4"/>
<reference evidence="3" key="1">
    <citation type="journal article" date="2011" name="Proc. Natl. Acad. Sci. U.S.A.">
        <title>Obligate biotrophy features unraveled by the genomic analysis of rust fungi.</title>
        <authorList>
            <person name="Duplessis S."/>
            <person name="Cuomo C.A."/>
            <person name="Lin Y.-C."/>
            <person name="Aerts A."/>
            <person name="Tisserant E."/>
            <person name="Veneault-Fourrey C."/>
            <person name="Joly D.L."/>
            <person name="Hacquard S."/>
            <person name="Amselem J."/>
            <person name="Cantarel B.L."/>
            <person name="Chiu R."/>
            <person name="Coutinho P.M."/>
            <person name="Feau N."/>
            <person name="Field M."/>
            <person name="Frey P."/>
            <person name="Gelhaye E."/>
            <person name="Goldberg J."/>
            <person name="Grabherr M.G."/>
            <person name="Kodira C.D."/>
            <person name="Kohler A."/>
            <person name="Kuees U."/>
            <person name="Lindquist E.A."/>
            <person name="Lucas S.M."/>
            <person name="Mago R."/>
            <person name="Mauceli E."/>
            <person name="Morin E."/>
            <person name="Murat C."/>
            <person name="Pangilinan J.L."/>
            <person name="Park R."/>
            <person name="Pearson M."/>
            <person name="Quesneville H."/>
            <person name="Rouhier N."/>
            <person name="Sakthikumar S."/>
            <person name="Salamov A.A."/>
            <person name="Schmutz J."/>
            <person name="Selles B."/>
            <person name="Shapiro H."/>
            <person name="Tanguay P."/>
            <person name="Tuskan G.A."/>
            <person name="Henrissat B."/>
            <person name="Van de Peer Y."/>
            <person name="Rouze P."/>
            <person name="Ellis J.G."/>
            <person name="Dodds P.N."/>
            <person name="Schein J.E."/>
            <person name="Zhong S."/>
            <person name="Hamelin R.C."/>
            <person name="Grigoriev I.V."/>
            <person name="Szabo L.J."/>
            <person name="Martin F."/>
        </authorList>
    </citation>
    <scope>NUCLEOTIDE SEQUENCE [LARGE SCALE GENOMIC DNA]</scope>
    <source>
        <strain evidence="3">98AG31 / pathotype 3-4-7</strain>
    </source>
</reference>
<accession>F4R8D4</accession>
<dbReference type="Proteomes" id="UP000001072">
    <property type="component" value="Unassembled WGS sequence"/>
</dbReference>
<keyword evidence="3" id="KW-1185">Reference proteome</keyword>
<dbReference type="GeneID" id="18935756"/>
<dbReference type="EMBL" id="GL883092">
    <property type="protein sequence ID" value="EGG11469.1"/>
    <property type="molecule type" value="Genomic_DNA"/>
</dbReference>
<dbReference type="KEGG" id="mlr:MELLADRAFT_91014"/>
<dbReference type="HOGENOM" id="CLU_1787237_0_0_1"/>
<sequence length="145" mass="15824">MAQQLAFRHIELWLPALSWVNSDIMNIGDLEWELDLRPSHFLKHTMPRPRITPQTPPAVRSPYTRVGTAAAPTPRNTSSARLTALSRETSNGTLAPRASTTSRAVGGASGVILATNHGQAHQYGPGHLVTREATNQKVYVDDSPH</sequence>
<proteinExistence type="predicted"/>
<dbReference type="InParanoid" id="F4R8D4"/>
<dbReference type="VEuPathDB" id="FungiDB:MELLADRAFT_91014"/>
<feature type="region of interest" description="Disordered" evidence="1">
    <location>
        <begin position="45"/>
        <end position="102"/>
    </location>
</feature>
<protein>
    <submittedName>
        <fullName evidence="2">Secreted protein</fullName>
    </submittedName>
</protein>
<organism evidence="3">
    <name type="scientific">Melampsora larici-populina (strain 98AG31 / pathotype 3-4-7)</name>
    <name type="common">Poplar leaf rust fungus</name>
    <dbReference type="NCBI Taxonomy" id="747676"/>
    <lineage>
        <taxon>Eukaryota</taxon>
        <taxon>Fungi</taxon>
        <taxon>Dikarya</taxon>
        <taxon>Basidiomycota</taxon>
        <taxon>Pucciniomycotina</taxon>
        <taxon>Pucciniomycetes</taxon>
        <taxon>Pucciniales</taxon>
        <taxon>Melampsoraceae</taxon>
        <taxon>Melampsora</taxon>
    </lineage>
</organism>
<name>F4R8D4_MELLP</name>
<evidence type="ECO:0000313" key="3">
    <source>
        <dbReference type="Proteomes" id="UP000001072"/>
    </source>
</evidence>
<feature type="compositionally biased region" description="Polar residues" evidence="1">
    <location>
        <begin position="74"/>
        <end position="102"/>
    </location>
</feature>
<gene>
    <name evidence="2" type="ORF">MELLADRAFT_91014</name>
</gene>
<dbReference type="RefSeq" id="XP_007405104.1">
    <property type="nucleotide sequence ID" value="XM_007405042.1"/>
</dbReference>